<accession>A0A0E9V3A9</accession>
<dbReference type="AlphaFoldDB" id="A0A0E9V3A9"/>
<evidence type="ECO:0000313" key="1">
    <source>
        <dbReference type="EMBL" id="JAH72629.1"/>
    </source>
</evidence>
<sequence length="26" mass="2896">MAVLNTKIPHSAFKNNCIKCLVEMCS</sequence>
<reference evidence="1" key="1">
    <citation type="submission" date="2014-11" db="EMBL/GenBank/DDBJ databases">
        <authorList>
            <person name="Amaro Gonzalez C."/>
        </authorList>
    </citation>
    <scope>NUCLEOTIDE SEQUENCE</scope>
</reference>
<dbReference type="EMBL" id="GBXM01035948">
    <property type="protein sequence ID" value="JAH72629.1"/>
    <property type="molecule type" value="Transcribed_RNA"/>
</dbReference>
<proteinExistence type="predicted"/>
<protein>
    <submittedName>
        <fullName evidence="1">Uncharacterized protein</fullName>
    </submittedName>
</protein>
<name>A0A0E9V3A9_ANGAN</name>
<reference evidence="1" key="2">
    <citation type="journal article" date="2015" name="Fish Shellfish Immunol.">
        <title>Early steps in the European eel (Anguilla anguilla)-Vibrio vulnificus interaction in the gills: Role of the RtxA13 toxin.</title>
        <authorList>
            <person name="Callol A."/>
            <person name="Pajuelo D."/>
            <person name="Ebbesson L."/>
            <person name="Teles M."/>
            <person name="MacKenzie S."/>
            <person name="Amaro C."/>
        </authorList>
    </citation>
    <scope>NUCLEOTIDE SEQUENCE</scope>
</reference>
<organism evidence="1">
    <name type="scientific">Anguilla anguilla</name>
    <name type="common">European freshwater eel</name>
    <name type="synonym">Muraena anguilla</name>
    <dbReference type="NCBI Taxonomy" id="7936"/>
    <lineage>
        <taxon>Eukaryota</taxon>
        <taxon>Metazoa</taxon>
        <taxon>Chordata</taxon>
        <taxon>Craniata</taxon>
        <taxon>Vertebrata</taxon>
        <taxon>Euteleostomi</taxon>
        <taxon>Actinopterygii</taxon>
        <taxon>Neopterygii</taxon>
        <taxon>Teleostei</taxon>
        <taxon>Anguilliformes</taxon>
        <taxon>Anguillidae</taxon>
        <taxon>Anguilla</taxon>
    </lineage>
</organism>